<keyword evidence="10" id="KW-1185">Reference proteome</keyword>
<dbReference type="Proteomes" id="UP001497512">
    <property type="component" value="Chromosome 3"/>
</dbReference>
<feature type="transmembrane region" description="Helical" evidence="8">
    <location>
        <begin position="42"/>
        <end position="64"/>
    </location>
</feature>
<gene>
    <name evidence="9" type="ORF">CSSPTR1EN2_LOCUS14071</name>
</gene>
<name>A0ABP0UC84_9BRYO</name>
<accession>A0ABP0UC84</accession>
<evidence type="ECO:0000256" key="1">
    <source>
        <dbReference type="ARBA" id="ARBA00004141"/>
    </source>
</evidence>
<dbReference type="Pfam" id="PF03547">
    <property type="entry name" value="Mem_trans"/>
    <property type="match status" value="1"/>
</dbReference>
<dbReference type="InterPro" id="IPR004776">
    <property type="entry name" value="Mem_transp_PIN-like"/>
</dbReference>
<evidence type="ECO:0000313" key="9">
    <source>
        <dbReference type="EMBL" id="CAK9218611.1"/>
    </source>
</evidence>
<evidence type="ECO:0000256" key="2">
    <source>
        <dbReference type="ARBA" id="ARBA00009177"/>
    </source>
</evidence>
<proteinExistence type="inferred from homology"/>
<organism evidence="9 10">
    <name type="scientific">Sphagnum troendelagicum</name>
    <dbReference type="NCBI Taxonomy" id="128251"/>
    <lineage>
        <taxon>Eukaryota</taxon>
        <taxon>Viridiplantae</taxon>
        <taxon>Streptophyta</taxon>
        <taxon>Embryophyta</taxon>
        <taxon>Bryophyta</taxon>
        <taxon>Sphagnophytina</taxon>
        <taxon>Sphagnopsida</taxon>
        <taxon>Sphagnales</taxon>
        <taxon>Sphagnaceae</taxon>
        <taxon>Sphagnum</taxon>
    </lineage>
</organism>
<dbReference type="PANTHER" id="PTHR31752:SF18">
    <property type="entry name" value="AUXIN EFFLUX CARRIER COMPONENT 1"/>
    <property type="match status" value="1"/>
</dbReference>
<evidence type="ECO:0000256" key="6">
    <source>
        <dbReference type="ARBA" id="ARBA00023136"/>
    </source>
</evidence>
<evidence type="ECO:0000256" key="5">
    <source>
        <dbReference type="ARBA" id="ARBA00022989"/>
    </source>
</evidence>
<feature type="transmembrane region" description="Helical" evidence="8">
    <location>
        <begin position="12"/>
        <end position="30"/>
    </location>
</feature>
<evidence type="ECO:0000256" key="7">
    <source>
        <dbReference type="ARBA" id="ARBA00023294"/>
    </source>
</evidence>
<sequence>MPLLLHNYVHILSDAGLGMAMFSLGLFMGLQERLIVCGWPPAIYGMVLCFVFGPGAFAAALYLVGLTGVGLNVAIMQAALQQGIAPFVFAEEYNVHLTSSAQCPWRKNLHGRCPQAAEMGLCCQPQICQPSCPAPILTWSPSNPNSLEYVFFFGPNGCSPRCAPQDWRCLLWCICELSPQH</sequence>
<protein>
    <submittedName>
        <fullName evidence="9">Uncharacterized protein</fullName>
    </submittedName>
</protein>
<reference evidence="9" key="1">
    <citation type="submission" date="2024-02" db="EMBL/GenBank/DDBJ databases">
        <authorList>
            <consortium name="ELIXIR-Norway"/>
            <consortium name="Elixir Norway"/>
        </authorList>
    </citation>
    <scope>NUCLEOTIDE SEQUENCE</scope>
</reference>
<keyword evidence="6 8" id="KW-0472">Membrane</keyword>
<keyword evidence="3" id="KW-0813">Transport</keyword>
<comment type="similarity">
    <text evidence="2">Belongs to the auxin efflux carrier (TC 2.A.69.1) family.</text>
</comment>
<evidence type="ECO:0000313" key="10">
    <source>
        <dbReference type="Proteomes" id="UP001497512"/>
    </source>
</evidence>
<dbReference type="EMBL" id="OZ019895">
    <property type="protein sequence ID" value="CAK9218611.1"/>
    <property type="molecule type" value="Genomic_DNA"/>
</dbReference>
<evidence type="ECO:0000256" key="4">
    <source>
        <dbReference type="ARBA" id="ARBA00022692"/>
    </source>
</evidence>
<comment type="subcellular location">
    <subcellularLocation>
        <location evidence="1">Membrane</location>
        <topology evidence="1">Multi-pass membrane protein</topology>
    </subcellularLocation>
</comment>
<keyword evidence="5 8" id="KW-1133">Transmembrane helix</keyword>
<evidence type="ECO:0000256" key="3">
    <source>
        <dbReference type="ARBA" id="ARBA00022448"/>
    </source>
</evidence>
<evidence type="ECO:0000256" key="8">
    <source>
        <dbReference type="SAM" id="Phobius"/>
    </source>
</evidence>
<dbReference type="InterPro" id="IPR051107">
    <property type="entry name" value="Auxin_Efflux_Carrier"/>
</dbReference>
<dbReference type="PANTHER" id="PTHR31752">
    <property type="entry name" value="AUXIN EFFLUX CARRIER COMPONENT 1B-RELATED"/>
    <property type="match status" value="1"/>
</dbReference>
<keyword evidence="4 8" id="KW-0812">Transmembrane</keyword>
<keyword evidence="7" id="KW-0927">Auxin signaling pathway</keyword>